<dbReference type="Gene3D" id="3.40.50.12780">
    <property type="entry name" value="N-terminal domain of ligase-like"/>
    <property type="match status" value="1"/>
</dbReference>
<proteinExistence type="inferred from homology"/>
<dbReference type="EMBL" id="JBHRWK010000160">
    <property type="protein sequence ID" value="MFC3456352.1"/>
    <property type="molecule type" value="Genomic_DNA"/>
</dbReference>
<sequence>MSLTELFRSHVTAHPGAEALVMVSDTGSSSLTYGELDARAAAVAGQLLRTCLPGDRVLLLHPSGPEFVAAYLGCLYAGVIAVPAPFPGRRENRQERRRLTGMVANAGVSLVLSSRREVGTVAEWLTEEGLDGLRCEASDDPGGPAVHQVFGAQDDTIAFLQYTSGSTGEPKGVVLTHGNLTSNIAGMAQMLDVPTSRLRVCSWLPLHHDMGLIGTVLYPLAHGGTAVLLDPSAFLRKPFLWLSTMDRFRANVTAAPSFAYAQCTERVTDAQLAALDLSHVERLGNGAEKIDPAVMKDFLDRFAPTGLRRTVFGPSYGLAEATLAVAVKAGHDPDVEHSSVSCGAAPFFDLRVVDPVTHEVLGSDREGEIWLSGPSVSSGYWQREDDTRTTFGNFTADGDGPFLRTGDLGVLIEGEVHVNGRIKDVIVVNGQKIFPPDVEHELRAQHPELTGVGAVFTVPAAGGRKQLPVVIVHEVLEDAGGLPALAQDVLHTAAKEFSVAVDSVVFVRPGSIPRTSSNKVNRPEARALHLAGALDPIYGWKP</sequence>
<keyword evidence="8" id="KW-1185">Reference proteome</keyword>
<evidence type="ECO:0000256" key="2">
    <source>
        <dbReference type="ARBA" id="ARBA00022598"/>
    </source>
</evidence>
<dbReference type="PANTHER" id="PTHR22754">
    <property type="entry name" value="DISCO-INTERACTING PROTEIN 2 DIP2 -RELATED"/>
    <property type="match status" value="1"/>
</dbReference>
<keyword evidence="4" id="KW-0443">Lipid metabolism</keyword>
<protein>
    <submittedName>
        <fullName evidence="7">Fatty acyl-AMP ligase</fullName>
    </submittedName>
</protein>
<dbReference type="RefSeq" id="WP_378247622.1">
    <property type="nucleotide sequence ID" value="NZ_JBHRWK010000160.1"/>
</dbReference>
<dbReference type="InterPro" id="IPR042099">
    <property type="entry name" value="ANL_N_sf"/>
</dbReference>
<dbReference type="GO" id="GO:0016874">
    <property type="term" value="F:ligase activity"/>
    <property type="evidence" value="ECO:0007669"/>
    <property type="project" value="UniProtKB-KW"/>
</dbReference>
<gene>
    <name evidence="7" type="ORF">ACFOSH_43630</name>
</gene>
<dbReference type="Gene3D" id="3.30.300.30">
    <property type="match status" value="1"/>
</dbReference>
<comment type="similarity">
    <text evidence="1">Belongs to the ATP-dependent AMP-binding enzyme family.</text>
</comment>
<dbReference type="SUPFAM" id="SSF56801">
    <property type="entry name" value="Acetyl-CoA synthetase-like"/>
    <property type="match status" value="1"/>
</dbReference>
<dbReference type="InterPro" id="IPR020845">
    <property type="entry name" value="AMP-binding_CS"/>
</dbReference>
<dbReference type="InterPro" id="IPR025110">
    <property type="entry name" value="AMP-bd_C"/>
</dbReference>
<dbReference type="PROSITE" id="PS00455">
    <property type="entry name" value="AMP_BINDING"/>
    <property type="match status" value="1"/>
</dbReference>
<dbReference type="InterPro" id="IPR040097">
    <property type="entry name" value="FAAL/FAAC"/>
</dbReference>
<evidence type="ECO:0000313" key="7">
    <source>
        <dbReference type="EMBL" id="MFC3456352.1"/>
    </source>
</evidence>
<dbReference type="PANTHER" id="PTHR22754:SF32">
    <property type="entry name" value="DISCO-INTERACTING PROTEIN 2"/>
    <property type="match status" value="1"/>
</dbReference>
<dbReference type="Proteomes" id="UP001595645">
    <property type="component" value="Unassembled WGS sequence"/>
</dbReference>
<comment type="caution">
    <text evidence="7">The sequence shown here is derived from an EMBL/GenBank/DDBJ whole genome shotgun (WGS) entry which is preliminary data.</text>
</comment>
<evidence type="ECO:0000259" key="6">
    <source>
        <dbReference type="Pfam" id="PF23024"/>
    </source>
</evidence>
<evidence type="ECO:0000256" key="1">
    <source>
        <dbReference type="ARBA" id="ARBA00006432"/>
    </source>
</evidence>
<evidence type="ECO:0000259" key="5">
    <source>
        <dbReference type="Pfam" id="PF00501"/>
    </source>
</evidence>
<feature type="domain" description="AMP-binding enzyme C-terminal" evidence="6">
    <location>
        <begin position="423"/>
        <end position="532"/>
    </location>
</feature>
<dbReference type="Pfam" id="PF00501">
    <property type="entry name" value="AMP-binding"/>
    <property type="match status" value="1"/>
</dbReference>
<keyword evidence="3" id="KW-0276">Fatty acid metabolism</keyword>
<reference evidence="8" key="1">
    <citation type="journal article" date="2019" name="Int. J. Syst. Evol. Microbiol.">
        <title>The Global Catalogue of Microorganisms (GCM) 10K type strain sequencing project: providing services to taxonomists for standard genome sequencing and annotation.</title>
        <authorList>
            <consortium name="The Broad Institute Genomics Platform"/>
            <consortium name="The Broad Institute Genome Sequencing Center for Infectious Disease"/>
            <person name="Wu L."/>
            <person name="Ma J."/>
        </authorList>
    </citation>
    <scope>NUCLEOTIDE SEQUENCE [LARGE SCALE GENOMIC DNA]</scope>
    <source>
        <strain evidence="8">CGMCC 4.7676</strain>
    </source>
</reference>
<dbReference type="Pfam" id="PF23024">
    <property type="entry name" value="AMP-dom_DIP2-like"/>
    <property type="match status" value="1"/>
</dbReference>
<keyword evidence="2 7" id="KW-0436">Ligase</keyword>
<accession>A0ABV7PF31</accession>
<dbReference type="InterPro" id="IPR000873">
    <property type="entry name" value="AMP-dep_synth/lig_dom"/>
</dbReference>
<name>A0ABV7PF31_9PSEU</name>
<evidence type="ECO:0000256" key="3">
    <source>
        <dbReference type="ARBA" id="ARBA00022832"/>
    </source>
</evidence>
<feature type="domain" description="AMP-dependent synthetase/ligase" evidence="5">
    <location>
        <begin position="7"/>
        <end position="381"/>
    </location>
</feature>
<dbReference type="InterPro" id="IPR045851">
    <property type="entry name" value="AMP-bd_C_sf"/>
</dbReference>
<organism evidence="7 8">
    <name type="scientific">Amycolatopsis speibonae</name>
    <dbReference type="NCBI Taxonomy" id="1450224"/>
    <lineage>
        <taxon>Bacteria</taxon>
        <taxon>Bacillati</taxon>
        <taxon>Actinomycetota</taxon>
        <taxon>Actinomycetes</taxon>
        <taxon>Pseudonocardiales</taxon>
        <taxon>Pseudonocardiaceae</taxon>
        <taxon>Amycolatopsis</taxon>
    </lineage>
</organism>
<dbReference type="CDD" id="cd05931">
    <property type="entry name" value="FAAL"/>
    <property type="match status" value="1"/>
</dbReference>
<evidence type="ECO:0000256" key="4">
    <source>
        <dbReference type="ARBA" id="ARBA00023098"/>
    </source>
</evidence>
<evidence type="ECO:0000313" key="8">
    <source>
        <dbReference type="Proteomes" id="UP001595645"/>
    </source>
</evidence>